<feature type="region of interest" description="Disordered" evidence="1">
    <location>
        <begin position="1"/>
        <end position="28"/>
    </location>
</feature>
<accession>A0A1R3J989</accession>
<name>A0A1R3J989_COCAP</name>
<keyword evidence="3" id="KW-1185">Reference proteome</keyword>
<organism evidence="2 3">
    <name type="scientific">Corchorus capsularis</name>
    <name type="common">Jute</name>
    <dbReference type="NCBI Taxonomy" id="210143"/>
    <lineage>
        <taxon>Eukaryota</taxon>
        <taxon>Viridiplantae</taxon>
        <taxon>Streptophyta</taxon>
        <taxon>Embryophyta</taxon>
        <taxon>Tracheophyta</taxon>
        <taxon>Spermatophyta</taxon>
        <taxon>Magnoliopsida</taxon>
        <taxon>eudicotyledons</taxon>
        <taxon>Gunneridae</taxon>
        <taxon>Pentapetalae</taxon>
        <taxon>rosids</taxon>
        <taxon>malvids</taxon>
        <taxon>Malvales</taxon>
        <taxon>Malvaceae</taxon>
        <taxon>Grewioideae</taxon>
        <taxon>Apeibeae</taxon>
        <taxon>Corchorus</taxon>
    </lineage>
</organism>
<evidence type="ECO:0000313" key="2">
    <source>
        <dbReference type="EMBL" id="OMO91356.1"/>
    </source>
</evidence>
<comment type="caution">
    <text evidence="2">The sequence shown here is derived from an EMBL/GenBank/DDBJ whole genome shotgun (WGS) entry which is preliminary data.</text>
</comment>
<dbReference type="EMBL" id="AWWV01008334">
    <property type="protein sequence ID" value="OMO91356.1"/>
    <property type="molecule type" value="Genomic_DNA"/>
</dbReference>
<evidence type="ECO:0000313" key="3">
    <source>
        <dbReference type="Proteomes" id="UP000188268"/>
    </source>
</evidence>
<dbReference type="Proteomes" id="UP000188268">
    <property type="component" value="Unassembled WGS sequence"/>
</dbReference>
<dbReference type="Gramene" id="OMO91356">
    <property type="protein sequence ID" value="OMO91356"/>
    <property type="gene ID" value="CCACVL1_07145"/>
</dbReference>
<protein>
    <submittedName>
        <fullName evidence="2">Uncharacterized protein</fullName>
    </submittedName>
</protein>
<proteinExistence type="predicted"/>
<sequence>MSPSNLPPLKQLKLPEDPVHFAKTSSLT</sequence>
<gene>
    <name evidence="2" type="ORF">CCACVL1_07145</name>
</gene>
<evidence type="ECO:0000256" key="1">
    <source>
        <dbReference type="SAM" id="MobiDB-lite"/>
    </source>
</evidence>
<reference evidence="2 3" key="1">
    <citation type="submission" date="2013-09" db="EMBL/GenBank/DDBJ databases">
        <title>Corchorus capsularis genome sequencing.</title>
        <authorList>
            <person name="Alam M."/>
            <person name="Haque M.S."/>
            <person name="Islam M.S."/>
            <person name="Emdad E.M."/>
            <person name="Islam M.M."/>
            <person name="Ahmed B."/>
            <person name="Halim A."/>
            <person name="Hossen Q.M.M."/>
            <person name="Hossain M.Z."/>
            <person name="Ahmed R."/>
            <person name="Khan M.M."/>
            <person name="Islam R."/>
            <person name="Rashid M.M."/>
            <person name="Khan S.A."/>
            <person name="Rahman M.S."/>
            <person name="Alam M."/>
        </authorList>
    </citation>
    <scope>NUCLEOTIDE SEQUENCE [LARGE SCALE GENOMIC DNA]</scope>
    <source>
        <strain evidence="3">cv. CVL-1</strain>
        <tissue evidence="2">Whole seedling</tissue>
    </source>
</reference>
<dbReference type="AlphaFoldDB" id="A0A1R3J989"/>